<dbReference type="InterPro" id="IPR018488">
    <property type="entry name" value="cNMP-bd_CS"/>
</dbReference>
<keyword evidence="10" id="KW-1185">Reference proteome</keyword>
<dbReference type="SMART" id="SM00100">
    <property type="entry name" value="cNMP"/>
    <property type="match status" value="1"/>
</dbReference>
<dbReference type="PROSITE" id="PS00888">
    <property type="entry name" value="CNMP_BINDING_1"/>
    <property type="match status" value="1"/>
</dbReference>
<keyword evidence="4" id="KW-0677">Repeat</keyword>
<dbReference type="SUPFAM" id="SSF47391">
    <property type="entry name" value="Dimerization-anchoring domain of cAMP-dependent PK regulatory subunit"/>
    <property type="match status" value="1"/>
</dbReference>
<keyword evidence="2" id="KW-0597">Phosphoprotein</keyword>
<dbReference type="GO" id="GO:0005829">
    <property type="term" value="C:cytosol"/>
    <property type="evidence" value="ECO:0007669"/>
    <property type="project" value="TreeGrafter"/>
</dbReference>
<keyword evidence="9" id="KW-0418">Kinase</keyword>
<dbReference type="GO" id="GO:0030552">
    <property type="term" value="F:cAMP binding"/>
    <property type="evidence" value="ECO:0007669"/>
    <property type="project" value="UniProtKB-KW"/>
</dbReference>
<evidence type="ECO:0000313" key="10">
    <source>
        <dbReference type="Proteomes" id="UP000054359"/>
    </source>
</evidence>
<dbReference type="InterPro" id="IPR000595">
    <property type="entry name" value="cNMP-bd_dom"/>
</dbReference>
<feature type="region of interest" description="Disordered" evidence="7">
    <location>
        <begin position="64"/>
        <end position="87"/>
    </location>
</feature>
<dbReference type="PRINTS" id="PR00103">
    <property type="entry name" value="CAMPKINASE"/>
</dbReference>
<dbReference type="PANTHER" id="PTHR11635">
    <property type="entry name" value="CAMP-DEPENDENT PROTEIN KINASE REGULATORY CHAIN"/>
    <property type="match status" value="1"/>
</dbReference>
<keyword evidence="9" id="KW-0808">Transferase</keyword>
<evidence type="ECO:0000256" key="7">
    <source>
        <dbReference type="SAM" id="MobiDB-lite"/>
    </source>
</evidence>
<dbReference type="GO" id="GO:0034236">
    <property type="term" value="F:protein kinase A catalytic subunit binding"/>
    <property type="evidence" value="ECO:0007669"/>
    <property type="project" value="TreeGrafter"/>
</dbReference>
<dbReference type="Pfam" id="PF02197">
    <property type="entry name" value="RIIa"/>
    <property type="match status" value="1"/>
</dbReference>
<dbReference type="Gene3D" id="1.20.890.10">
    <property type="entry name" value="cAMP-dependent protein kinase regulatory subunit, dimerization-anchoring domain"/>
    <property type="match status" value="1"/>
</dbReference>
<dbReference type="CDD" id="cd00038">
    <property type="entry name" value="CAP_ED"/>
    <property type="match status" value="1"/>
</dbReference>
<dbReference type="Proteomes" id="UP000054359">
    <property type="component" value="Unassembled WGS sequence"/>
</dbReference>
<protein>
    <submittedName>
        <fullName evidence="9">cAMP-dependent protein kinase type II regulatory subunit</fullName>
    </submittedName>
</protein>
<feature type="non-terminal residue" evidence="9">
    <location>
        <position position="259"/>
    </location>
</feature>
<dbReference type="OrthoDB" id="417078at2759"/>
<dbReference type="EMBL" id="KK118640">
    <property type="protein sequence ID" value="KFM73504.1"/>
    <property type="molecule type" value="Genomic_DNA"/>
</dbReference>
<feature type="compositionally biased region" description="Acidic residues" evidence="7">
    <location>
        <begin position="64"/>
        <end position="76"/>
    </location>
</feature>
<keyword evidence="6" id="KW-0114">cAMP</keyword>
<dbReference type="PANTHER" id="PTHR11635:SF152">
    <property type="entry name" value="CAMP-DEPENDENT PROTEIN KINASE TYPE I REGULATORY SUBUNIT-RELATED"/>
    <property type="match status" value="1"/>
</dbReference>
<dbReference type="InterPro" id="IPR014710">
    <property type="entry name" value="RmlC-like_jellyroll"/>
</dbReference>
<dbReference type="Gene3D" id="2.60.120.10">
    <property type="entry name" value="Jelly Rolls"/>
    <property type="match status" value="1"/>
</dbReference>
<proteinExistence type="inferred from homology"/>
<evidence type="ECO:0000313" key="9">
    <source>
        <dbReference type="EMBL" id="KFM73504.1"/>
    </source>
</evidence>
<dbReference type="SMART" id="SM00394">
    <property type="entry name" value="RIIa"/>
    <property type="match status" value="1"/>
</dbReference>
<dbReference type="AlphaFoldDB" id="A0A087U815"/>
<evidence type="ECO:0000256" key="2">
    <source>
        <dbReference type="ARBA" id="ARBA00022553"/>
    </source>
</evidence>
<dbReference type="Pfam" id="PF00027">
    <property type="entry name" value="cNMP_binding"/>
    <property type="match status" value="1"/>
</dbReference>
<dbReference type="InterPro" id="IPR018490">
    <property type="entry name" value="cNMP-bd_dom_sf"/>
</dbReference>
<comment type="similarity">
    <text evidence="1">Belongs to the cAMP-dependent kinase regulatory chain family.</text>
</comment>
<dbReference type="InterPro" id="IPR003117">
    <property type="entry name" value="cAMP_dep_PK_reg_su_I/II_a/b"/>
</dbReference>
<evidence type="ECO:0000256" key="1">
    <source>
        <dbReference type="ARBA" id="ARBA00005753"/>
    </source>
</evidence>
<organism evidence="9 10">
    <name type="scientific">Stegodyphus mimosarum</name>
    <name type="common">African social velvet spider</name>
    <dbReference type="NCBI Taxonomy" id="407821"/>
    <lineage>
        <taxon>Eukaryota</taxon>
        <taxon>Metazoa</taxon>
        <taxon>Ecdysozoa</taxon>
        <taxon>Arthropoda</taxon>
        <taxon>Chelicerata</taxon>
        <taxon>Arachnida</taxon>
        <taxon>Araneae</taxon>
        <taxon>Araneomorphae</taxon>
        <taxon>Entelegynae</taxon>
        <taxon>Eresoidea</taxon>
        <taxon>Eresidae</taxon>
        <taxon>Stegodyphus</taxon>
    </lineage>
</organism>
<evidence type="ECO:0000256" key="3">
    <source>
        <dbReference type="ARBA" id="ARBA00022566"/>
    </source>
</evidence>
<dbReference type="PROSITE" id="PS50042">
    <property type="entry name" value="CNMP_BINDING_3"/>
    <property type="match status" value="1"/>
</dbReference>
<keyword evidence="3" id="KW-0116">cAMP-binding</keyword>
<dbReference type="GO" id="GO:0004862">
    <property type="term" value="F:cAMP-dependent protein kinase inhibitor activity"/>
    <property type="evidence" value="ECO:0007669"/>
    <property type="project" value="TreeGrafter"/>
</dbReference>
<evidence type="ECO:0000259" key="8">
    <source>
        <dbReference type="PROSITE" id="PS50042"/>
    </source>
</evidence>
<dbReference type="CDD" id="cd12099">
    <property type="entry name" value="DD_RII_PKA"/>
    <property type="match status" value="1"/>
</dbReference>
<dbReference type="GO" id="GO:0005952">
    <property type="term" value="C:cAMP-dependent protein kinase complex"/>
    <property type="evidence" value="ECO:0007669"/>
    <property type="project" value="InterPro"/>
</dbReference>
<keyword evidence="5" id="KW-0547">Nucleotide-binding</keyword>
<reference evidence="9 10" key="1">
    <citation type="submission" date="2013-11" db="EMBL/GenBank/DDBJ databases">
        <title>Genome sequencing of Stegodyphus mimosarum.</title>
        <authorList>
            <person name="Bechsgaard J."/>
        </authorList>
    </citation>
    <scope>NUCLEOTIDE SEQUENCE [LARGE SCALE GENOMIC DNA]</scope>
</reference>
<name>A0A087U815_STEMI</name>
<sequence>MNRPRLEVPRELTSLLLDFTVNVLLEKPADIVDYAVSYFTKLRDEGRTNNREQSVPIPSVTCEDDDVLSEDDEMEEPPVRKSANQYSRRKSVFAEQYNPEDDEDDDVERIIYPKSDEQRQRLGEAVRNILLFRSLDLQQMQEVLDAMFERKVKPGDIVIKQGDDGDNFYVIDSGVYHIYVDTDQEKNKLVGKYDNAGSFGELALMYNMPRAATIEAVTEGSLWAMNRQTFRRIVLKSAFKKRKEYENLLNGVPMLQTLE</sequence>
<dbReference type="GO" id="GO:0016301">
    <property type="term" value="F:kinase activity"/>
    <property type="evidence" value="ECO:0007669"/>
    <property type="project" value="UniProtKB-KW"/>
</dbReference>
<gene>
    <name evidence="9" type="ORF">X975_17240</name>
</gene>
<dbReference type="InterPro" id="IPR050503">
    <property type="entry name" value="cAMP-dep_PK_reg_su-like"/>
</dbReference>
<dbReference type="SUPFAM" id="SSF51206">
    <property type="entry name" value="cAMP-binding domain-like"/>
    <property type="match status" value="1"/>
</dbReference>
<feature type="domain" description="Cyclic nucleotide-binding" evidence="8">
    <location>
        <begin position="131"/>
        <end position="251"/>
    </location>
</feature>
<accession>A0A087U815</accession>
<evidence type="ECO:0000256" key="6">
    <source>
        <dbReference type="ARBA" id="ARBA00023149"/>
    </source>
</evidence>
<evidence type="ECO:0000256" key="5">
    <source>
        <dbReference type="ARBA" id="ARBA00022741"/>
    </source>
</evidence>
<dbReference type="PROSITE" id="PS00889">
    <property type="entry name" value="CNMP_BINDING_2"/>
    <property type="match status" value="1"/>
</dbReference>
<dbReference type="STRING" id="407821.A0A087U815"/>
<dbReference type="FunFam" id="2.60.120.10:FF:000017">
    <property type="entry name" value="cAMP-dependent protein kinase type II regulatory subunit"/>
    <property type="match status" value="1"/>
</dbReference>
<evidence type="ECO:0000256" key="4">
    <source>
        <dbReference type="ARBA" id="ARBA00022737"/>
    </source>
</evidence>